<dbReference type="PROSITE" id="PS50088">
    <property type="entry name" value="ANK_REPEAT"/>
    <property type="match status" value="1"/>
</dbReference>
<protein>
    <submittedName>
        <fullName evidence="4">Uncharacterized protein</fullName>
    </submittedName>
</protein>
<evidence type="ECO:0000256" key="2">
    <source>
        <dbReference type="ARBA" id="ARBA00023043"/>
    </source>
</evidence>
<evidence type="ECO:0000256" key="1">
    <source>
        <dbReference type="ARBA" id="ARBA00022737"/>
    </source>
</evidence>
<dbReference type="InterPro" id="IPR002110">
    <property type="entry name" value="Ankyrin_rpt"/>
</dbReference>
<evidence type="ECO:0000313" key="5">
    <source>
        <dbReference type="Proteomes" id="UP001295423"/>
    </source>
</evidence>
<dbReference type="Pfam" id="PF12796">
    <property type="entry name" value="Ank_2"/>
    <property type="match status" value="1"/>
</dbReference>
<dbReference type="AlphaFoldDB" id="A0AAD2G920"/>
<evidence type="ECO:0000313" key="4">
    <source>
        <dbReference type="EMBL" id="CAJ1966155.1"/>
    </source>
</evidence>
<name>A0AAD2G920_9STRA</name>
<dbReference type="Proteomes" id="UP001295423">
    <property type="component" value="Unassembled WGS sequence"/>
</dbReference>
<dbReference type="InterPro" id="IPR036770">
    <property type="entry name" value="Ankyrin_rpt-contain_sf"/>
</dbReference>
<keyword evidence="1" id="KW-0677">Repeat</keyword>
<dbReference type="SMART" id="SM00248">
    <property type="entry name" value="ANK"/>
    <property type="match status" value="2"/>
</dbReference>
<gene>
    <name evidence="4" type="ORF">CYCCA115_LOCUS21738</name>
</gene>
<dbReference type="PROSITE" id="PS50297">
    <property type="entry name" value="ANK_REP_REGION"/>
    <property type="match status" value="1"/>
</dbReference>
<reference evidence="4" key="1">
    <citation type="submission" date="2023-08" db="EMBL/GenBank/DDBJ databases">
        <authorList>
            <person name="Audoor S."/>
            <person name="Bilcke G."/>
        </authorList>
    </citation>
    <scope>NUCLEOTIDE SEQUENCE</scope>
</reference>
<dbReference type="PANTHER" id="PTHR24189:SF50">
    <property type="entry name" value="ANKYRIN REPEAT AND SOCS BOX PROTEIN 2"/>
    <property type="match status" value="1"/>
</dbReference>
<proteinExistence type="predicted"/>
<keyword evidence="5" id="KW-1185">Reference proteome</keyword>
<dbReference type="PANTHER" id="PTHR24189">
    <property type="entry name" value="MYOTROPHIN"/>
    <property type="match status" value="1"/>
</dbReference>
<evidence type="ECO:0000256" key="3">
    <source>
        <dbReference type="PROSITE-ProRule" id="PRU00023"/>
    </source>
</evidence>
<dbReference type="InterPro" id="IPR050745">
    <property type="entry name" value="Multifunctional_regulatory"/>
</dbReference>
<accession>A0AAD2G920</accession>
<organism evidence="4 5">
    <name type="scientific">Cylindrotheca closterium</name>
    <dbReference type="NCBI Taxonomy" id="2856"/>
    <lineage>
        <taxon>Eukaryota</taxon>
        <taxon>Sar</taxon>
        <taxon>Stramenopiles</taxon>
        <taxon>Ochrophyta</taxon>
        <taxon>Bacillariophyta</taxon>
        <taxon>Bacillariophyceae</taxon>
        <taxon>Bacillariophycidae</taxon>
        <taxon>Bacillariales</taxon>
        <taxon>Bacillariaceae</taxon>
        <taxon>Cylindrotheca</taxon>
    </lineage>
</organism>
<dbReference type="SUPFAM" id="SSF48403">
    <property type="entry name" value="Ankyrin repeat"/>
    <property type="match status" value="1"/>
</dbReference>
<comment type="caution">
    <text evidence="4">The sequence shown here is derived from an EMBL/GenBank/DDBJ whole genome shotgun (WGS) entry which is preliminary data.</text>
</comment>
<dbReference type="Gene3D" id="1.25.40.20">
    <property type="entry name" value="Ankyrin repeat-containing domain"/>
    <property type="match status" value="1"/>
</dbReference>
<keyword evidence="2 3" id="KW-0040">ANK repeat</keyword>
<feature type="repeat" description="ANK" evidence="3">
    <location>
        <begin position="134"/>
        <end position="166"/>
    </location>
</feature>
<dbReference type="EMBL" id="CAKOGP040002258">
    <property type="protein sequence ID" value="CAJ1966155.1"/>
    <property type="molecule type" value="Genomic_DNA"/>
</dbReference>
<sequence length="218" mass="23447">MLNLQVYRNPEGDRLCAVVGSEAKSAIETAGWKAAPISFASTAAQVQSLIGGNTVGIGQQVAVENPGLDNELQMALMKLYSTEEERRETISNLIKRGANMGMSMIRVAADTQNGAKTLEILMELGGSVQQSDQYGSTPLHIAAVFCNADVAEILLKNGADIEAKDKDGETPMMVLEKTIDRSQEMELGFGSVMPPDERQRQDKIKQLFDAAVASPAKS</sequence>